<evidence type="ECO:0000256" key="2">
    <source>
        <dbReference type="ARBA" id="ARBA00007603"/>
    </source>
</evidence>
<dbReference type="PANTHER" id="PTHR12961">
    <property type="entry name" value="CONSERVED OLIGOMERIC GOLGI COMPLEX COMPONENT 2"/>
    <property type="match status" value="1"/>
</dbReference>
<evidence type="ECO:0000256" key="8">
    <source>
        <dbReference type="ARBA" id="ARBA00031344"/>
    </source>
</evidence>
<evidence type="ECO:0000256" key="1">
    <source>
        <dbReference type="ARBA" id="ARBA00004395"/>
    </source>
</evidence>
<feature type="domain" description="Conserved oligomeric Golgi complex subunit 2 N-terminal" evidence="10">
    <location>
        <begin position="56"/>
        <end position="121"/>
    </location>
</feature>
<dbReference type="RefSeq" id="XP_007767120.1">
    <property type="nucleotide sequence ID" value="XM_007768930.1"/>
</dbReference>
<keyword evidence="7" id="KW-0472">Membrane</keyword>
<gene>
    <name evidence="12" type="ORF">CONPUDRAFT_143265</name>
</gene>
<comment type="caution">
    <text evidence="12">The sequence shown here is derived from an EMBL/GenBank/DDBJ whole genome shotgun (WGS) entry which is preliminary data.</text>
</comment>
<evidence type="ECO:0000313" key="13">
    <source>
        <dbReference type="Proteomes" id="UP000053558"/>
    </source>
</evidence>
<proteinExistence type="inferred from homology"/>
<dbReference type="KEGG" id="cput:CONPUDRAFT_143265"/>
<keyword evidence="6" id="KW-0333">Golgi apparatus</keyword>
<evidence type="ECO:0000313" key="12">
    <source>
        <dbReference type="EMBL" id="EIW83330.1"/>
    </source>
</evidence>
<dbReference type="GeneID" id="19201826"/>
<reference evidence="13" key="1">
    <citation type="journal article" date="2012" name="Science">
        <title>The Paleozoic origin of enzymatic lignin decomposition reconstructed from 31 fungal genomes.</title>
        <authorList>
            <person name="Floudas D."/>
            <person name="Binder M."/>
            <person name="Riley R."/>
            <person name="Barry K."/>
            <person name="Blanchette R.A."/>
            <person name="Henrissat B."/>
            <person name="Martinez A.T."/>
            <person name="Otillar R."/>
            <person name="Spatafora J.W."/>
            <person name="Yadav J.S."/>
            <person name="Aerts A."/>
            <person name="Benoit I."/>
            <person name="Boyd A."/>
            <person name="Carlson A."/>
            <person name="Copeland A."/>
            <person name="Coutinho P.M."/>
            <person name="de Vries R.P."/>
            <person name="Ferreira P."/>
            <person name="Findley K."/>
            <person name="Foster B."/>
            <person name="Gaskell J."/>
            <person name="Glotzer D."/>
            <person name="Gorecki P."/>
            <person name="Heitman J."/>
            <person name="Hesse C."/>
            <person name="Hori C."/>
            <person name="Igarashi K."/>
            <person name="Jurgens J.A."/>
            <person name="Kallen N."/>
            <person name="Kersten P."/>
            <person name="Kohler A."/>
            <person name="Kuees U."/>
            <person name="Kumar T.K.A."/>
            <person name="Kuo A."/>
            <person name="LaButti K."/>
            <person name="Larrondo L.F."/>
            <person name="Lindquist E."/>
            <person name="Ling A."/>
            <person name="Lombard V."/>
            <person name="Lucas S."/>
            <person name="Lundell T."/>
            <person name="Martin R."/>
            <person name="McLaughlin D.J."/>
            <person name="Morgenstern I."/>
            <person name="Morin E."/>
            <person name="Murat C."/>
            <person name="Nagy L.G."/>
            <person name="Nolan M."/>
            <person name="Ohm R.A."/>
            <person name="Patyshakuliyeva A."/>
            <person name="Rokas A."/>
            <person name="Ruiz-Duenas F.J."/>
            <person name="Sabat G."/>
            <person name="Salamov A."/>
            <person name="Samejima M."/>
            <person name="Schmutz J."/>
            <person name="Slot J.C."/>
            <person name="St John F."/>
            <person name="Stenlid J."/>
            <person name="Sun H."/>
            <person name="Sun S."/>
            <person name="Syed K."/>
            <person name="Tsang A."/>
            <person name="Wiebenga A."/>
            <person name="Young D."/>
            <person name="Pisabarro A."/>
            <person name="Eastwood D.C."/>
            <person name="Martin F."/>
            <person name="Cullen D."/>
            <person name="Grigoriev I.V."/>
            <person name="Hibbett D.S."/>
        </authorList>
    </citation>
    <scope>NUCLEOTIDE SEQUENCE [LARGE SCALE GENOMIC DNA]</scope>
    <source>
        <strain evidence="13">RWD-64-598 SS2</strain>
    </source>
</reference>
<keyword evidence="4" id="KW-0813">Transport</keyword>
<evidence type="ECO:0000256" key="9">
    <source>
        <dbReference type="SAM" id="MobiDB-lite"/>
    </source>
</evidence>
<evidence type="ECO:0000256" key="7">
    <source>
        <dbReference type="ARBA" id="ARBA00023136"/>
    </source>
</evidence>
<evidence type="ECO:0000256" key="5">
    <source>
        <dbReference type="ARBA" id="ARBA00022927"/>
    </source>
</evidence>
<protein>
    <recommendedName>
        <fullName evidence="3">Conserved oligomeric Golgi complex subunit 2</fullName>
    </recommendedName>
    <alternativeName>
        <fullName evidence="8">Component of oligomeric Golgi complex 2</fullName>
    </alternativeName>
</protein>
<dbReference type="GO" id="GO:0000139">
    <property type="term" value="C:Golgi membrane"/>
    <property type="evidence" value="ECO:0007669"/>
    <property type="project" value="UniProtKB-SubCell"/>
</dbReference>
<keyword evidence="5" id="KW-0653">Protein transport</keyword>
<dbReference type="InterPro" id="IPR009316">
    <property type="entry name" value="COG2"/>
</dbReference>
<dbReference type="InterPro" id="IPR024602">
    <property type="entry name" value="COG_su2_N"/>
</dbReference>
<dbReference type="Proteomes" id="UP000053558">
    <property type="component" value="Unassembled WGS sequence"/>
</dbReference>
<evidence type="ECO:0000256" key="4">
    <source>
        <dbReference type="ARBA" id="ARBA00022448"/>
    </source>
</evidence>
<feature type="region of interest" description="Disordered" evidence="9">
    <location>
        <begin position="182"/>
        <end position="215"/>
    </location>
</feature>
<name>A0A5M3MW92_CONPW</name>
<dbReference type="AlphaFoldDB" id="A0A5M3MW92"/>
<evidence type="ECO:0000259" key="10">
    <source>
        <dbReference type="Pfam" id="PF06148"/>
    </source>
</evidence>
<comment type="similarity">
    <text evidence="2">Belongs to the COG2 family.</text>
</comment>
<comment type="subcellular location">
    <subcellularLocation>
        <location evidence="1">Golgi apparatus membrane</location>
        <topology evidence="1">Peripheral membrane protein</topology>
    </subcellularLocation>
</comment>
<sequence>MQHAQSPPVKSPDPFELERLAEELAERDALHPLDLDSSDVPDLPDFIPLSHNDPFLTTTSFNVDDFLLSRSYTSLPDLRSELKDYLSSLKEELVQLINDDYEAFISLSTDLRGEGKRLEKMKVPLSVLKTQAQLAREGLQVVQTAIQQKLDARSKIREEKAYLHMLIKISESVTKLESLLHVAPPPGQSPGGEGSGRLFPSQWPGESPSETPDLAARGNRAKHLSRAAAEYSQLTYHVSKAKDDDCAFINEIQWRVDRIQSTLSSDLDHVFSAAVTVMATSKDTKTSEIERTKAFADVSECLRIYDNLGLWRNSENILRRDLMQDFLRKTVYSGALSVPRSPLMPHTPALAVPQLVESGNNFLRTPYTPYTAFASKKNPFEAQMSSGPATAYLLDDSDDSLAAFYNQILRFVERDMTRIMETADRVSLKSTAASKLKDKNGAAAMAAVFASPKKERGYVEGFEIMSNVVWAEVGQKVMDELGNVVFAAGNPDEFRKRYETTQAFIRSLEFLAPSTHAVESMRVHPVYATFERRWQLPIYFQLRWKEIVPKVEDALAPFTNSGLKHERGQFITTQSNAVWTAITSCWSAQIYIPELGFRFWRLTLQLLSRYKTWVKKNAPGLEDVPRKGKSGPGSDKLSSTQSPTSRSSTPVIGDNSTPESTEADNQTIKQSAALMSDILKLADLSRTLWTQEISIMLPDFHEDVGLPEDALRQQLADLEAFVPLLSDQVVQILSRRCCDALLPVRSIPSQFRAMSNKRPPAEPSYFVHTILRPLKDFFAGSGERLKEAHMRAYATEIFDNVCQRYIYYLSAMKKTEESLRRLKRGKKQTTALSFFGGGQQDNGRDEERIRQQMILDVEAFAKDGEGLGVDTQALDSFKMLLDMVQASLLEDA</sequence>
<dbReference type="OrthoDB" id="332281at2759"/>
<keyword evidence="13" id="KW-1185">Reference proteome</keyword>
<accession>A0A5M3MW92</accession>
<dbReference type="PANTHER" id="PTHR12961:SF0">
    <property type="entry name" value="CONSERVED OLIGOMERIC GOLGI COMPLEX SUBUNIT 2"/>
    <property type="match status" value="1"/>
</dbReference>
<dbReference type="Pfam" id="PF06148">
    <property type="entry name" value="COG2_N"/>
    <property type="match status" value="1"/>
</dbReference>
<evidence type="ECO:0000259" key="11">
    <source>
        <dbReference type="Pfam" id="PF12022"/>
    </source>
</evidence>
<dbReference type="EMBL" id="JH711576">
    <property type="protein sequence ID" value="EIW83330.1"/>
    <property type="molecule type" value="Genomic_DNA"/>
</dbReference>
<dbReference type="Pfam" id="PF12022">
    <property type="entry name" value="COG2_C"/>
    <property type="match status" value="1"/>
</dbReference>
<feature type="compositionally biased region" description="Low complexity" evidence="9">
    <location>
        <begin position="638"/>
        <end position="650"/>
    </location>
</feature>
<evidence type="ECO:0000256" key="3">
    <source>
        <dbReference type="ARBA" id="ARBA00020977"/>
    </source>
</evidence>
<organism evidence="12 13">
    <name type="scientific">Coniophora puteana (strain RWD-64-598)</name>
    <name type="common">Brown rot fungus</name>
    <dbReference type="NCBI Taxonomy" id="741705"/>
    <lineage>
        <taxon>Eukaryota</taxon>
        <taxon>Fungi</taxon>
        <taxon>Dikarya</taxon>
        <taxon>Basidiomycota</taxon>
        <taxon>Agaricomycotina</taxon>
        <taxon>Agaricomycetes</taxon>
        <taxon>Agaricomycetidae</taxon>
        <taxon>Boletales</taxon>
        <taxon>Coniophorineae</taxon>
        <taxon>Coniophoraceae</taxon>
        <taxon>Coniophora</taxon>
    </lineage>
</organism>
<dbReference type="GO" id="GO:0007030">
    <property type="term" value="P:Golgi organization"/>
    <property type="evidence" value="ECO:0007669"/>
    <property type="project" value="InterPro"/>
</dbReference>
<dbReference type="GO" id="GO:0017119">
    <property type="term" value="C:Golgi transport complex"/>
    <property type="evidence" value="ECO:0007669"/>
    <property type="project" value="TreeGrafter"/>
</dbReference>
<evidence type="ECO:0000256" key="6">
    <source>
        <dbReference type="ARBA" id="ARBA00023034"/>
    </source>
</evidence>
<feature type="compositionally biased region" description="Polar residues" evidence="9">
    <location>
        <begin position="654"/>
        <end position="666"/>
    </location>
</feature>
<dbReference type="OMA" id="CWAEGVY"/>
<feature type="region of interest" description="Disordered" evidence="9">
    <location>
        <begin position="621"/>
        <end position="666"/>
    </location>
</feature>
<dbReference type="GO" id="GO:0015031">
    <property type="term" value="P:protein transport"/>
    <property type="evidence" value="ECO:0007669"/>
    <property type="project" value="UniProtKB-KW"/>
</dbReference>
<dbReference type="GO" id="GO:0006891">
    <property type="term" value="P:intra-Golgi vesicle-mediated transport"/>
    <property type="evidence" value="ECO:0007669"/>
    <property type="project" value="TreeGrafter"/>
</dbReference>
<feature type="domain" description="COG complex component COG2 C-terminal" evidence="11">
    <location>
        <begin position="532"/>
        <end position="857"/>
    </location>
</feature>
<dbReference type="InterPro" id="IPR024603">
    <property type="entry name" value="COG_complex_COG2_C"/>
</dbReference>